<accession>E6QI88</accession>
<comment type="caution">
    <text evidence="1">The sequence shown here is derived from an EMBL/GenBank/DDBJ whole genome shotgun (WGS) entry which is preliminary data.</text>
</comment>
<reference evidence="1" key="1">
    <citation type="submission" date="2009-10" db="EMBL/GenBank/DDBJ databases">
        <title>Diversity of trophic interactions inside an arsenic-rich microbial ecosystem.</title>
        <authorList>
            <person name="Bertin P.N."/>
            <person name="Heinrich-Salmeron A."/>
            <person name="Pelletier E."/>
            <person name="Goulhen-Chollet F."/>
            <person name="Arsene-Ploetze F."/>
            <person name="Gallien S."/>
            <person name="Calteau A."/>
            <person name="Vallenet D."/>
            <person name="Casiot C."/>
            <person name="Chane-Woon-Ming B."/>
            <person name="Giloteaux L."/>
            <person name="Barakat M."/>
            <person name="Bonnefoy V."/>
            <person name="Bruneel O."/>
            <person name="Chandler M."/>
            <person name="Cleiss J."/>
            <person name="Duran R."/>
            <person name="Elbaz-Poulichet F."/>
            <person name="Fonknechten N."/>
            <person name="Lauga B."/>
            <person name="Mornico D."/>
            <person name="Ortet P."/>
            <person name="Schaeffer C."/>
            <person name="Siguier P."/>
            <person name="Alexander Thil Smith A."/>
            <person name="Van Dorsselaer A."/>
            <person name="Weissenbach J."/>
            <person name="Medigue C."/>
            <person name="Le Paslier D."/>
        </authorList>
    </citation>
    <scope>NUCLEOTIDE SEQUENCE</scope>
</reference>
<dbReference type="EMBL" id="CABQ01000045">
    <property type="protein sequence ID" value="CBI06953.1"/>
    <property type="molecule type" value="Genomic_DNA"/>
</dbReference>
<dbReference type="AlphaFoldDB" id="E6QI88"/>
<sequence>MRPFVALLRSGMPEVGDGERATRRRYRSGVSSSHFSVGSFQGSFMPGQSSFRFDAIKFPISFVVIVLVVIDGAEEVENFQLPAALDVLLERGGDGGFLGRVVADLAGRFDQSVVDGKIGGHRASSDV</sequence>
<name>E6QI88_9ZZZZ</name>
<proteinExistence type="predicted"/>
<evidence type="ECO:0000313" key="1">
    <source>
        <dbReference type="EMBL" id="CBI06953.1"/>
    </source>
</evidence>
<protein>
    <submittedName>
        <fullName evidence="1">Uncharacterized protein</fullName>
    </submittedName>
</protein>
<gene>
    <name evidence="1" type="ORF">CARN6_0253</name>
</gene>
<organism evidence="1">
    <name type="scientific">mine drainage metagenome</name>
    <dbReference type="NCBI Taxonomy" id="410659"/>
    <lineage>
        <taxon>unclassified sequences</taxon>
        <taxon>metagenomes</taxon>
        <taxon>ecological metagenomes</taxon>
    </lineage>
</organism>